<organism evidence="2 3">
    <name type="scientific">Scophthalmus maximus</name>
    <name type="common">Turbot</name>
    <name type="synonym">Psetta maxima</name>
    <dbReference type="NCBI Taxonomy" id="52904"/>
    <lineage>
        <taxon>Eukaryota</taxon>
        <taxon>Metazoa</taxon>
        <taxon>Chordata</taxon>
        <taxon>Craniata</taxon>
        <taxon>Vertebrata</taxon>
        <taxon>Euteleostomi</taxon>
        <taxon>Actinopterygii</taxon>
        <taxon>Neopterygii</taxon>
        <taxon>Teleostei</taxon>
        <taxon>Neoteleostei</taxon>
        <taxon>Acanthomorphata</taxon>
        <taxon>Carangaria</taxon>
        <taxon>Pleuronectiformes</taxon>
        <taxon>Pleuronectoidei</taxon>
        <taxon>Scophthalmidae</taxon>
        <taxon>Scophthalmus</taxon>
    </lineage>
</organism>
<evidence type="ECO:0000256" key="1">
    <source>
        <dbReference type="SAM" id="MobiDB-lite"/>
    </source>
</evidence>
<dbReference type="AlphaFoldDB" id="A0A6A4SAB6"/>
<reference evidence="2 3" key="1">
    <citation type="submission" date="2019-06" db="EMBL/GenBank/DDBJ databases">
        <title>Draft genomes of female and male turbot (Scophthalmus maximus).</title>
        <authorList>
            <person name="Xu H."/>
            <person name="Xu X.-W."/>
            <person name="Shao C."/>
            <person name="Chen S."/>
        </authorList>
    </citation>
    <scope>NUCLEOTIDE SEQUENCE [LARGE SCALE GENOMIC DNA]</scope>
    <source>
        <strain evidence="2">Ysfricsl-2016a</strain>
        <tissue evidence="2">Blood</tissue>
    </source>
</reference>
<evidence type="ECO:0000313" key="2">
    <source>
        <dbReference type="EMBL" id="KAF0029539.1"/>
    </source>
</evidence>
<feature type="region of interest" description="Disordered" evidence="1">
    <location>
        <begin position="97"/>
        <end position="118"/>
    </location>
</feature>
<name>A0A6A4SAB6_SCOMX</name>
<dbReference type="EMBL" id="VEVO01000016">
    <property type="protein sequence ID" value="KAF0029539.1"/>
    <property type="molecule type" value="Genomic_DNA"/>
</dbReference>
<comment type="caution">
    <text evidence="2">The sequence shown here is derived from an EMBL/GenBank/DDBJ whole genome shotgun (WGS) entry which is preliminary data.</text>
</comment>
<evidence type="ECO:0000313" key="3">
    <source>
        <dbReference type="Proteomes" id="UP000438429"/>
    </source>
</evidence>
<gene>
    <name evidence="2" type="ORF">F2P81_018644</name>
</gene>
<sequence length="118" mass="12924">MSWPGKRNKHKVVFTSAGSQTQVRYVHITHRMSTSQNVFDVSSTFLKRFLKTVVGVLRCVSTVSHVKLLSGQREEVPPGLSVTAEPSRAEPQLVHIGRHGGVSSATSPPRPQLCAPRP</sequence>
<protein>
    <submittedName>
        <fullName evidence="2">Uncharacterized protein</fullName>
    </submittedName>
</protein>
<proteinExistence type="predicted"/>
<accession>A0A6A4SAB6</accession>
<dbReference type="Proteomes" id="UP000438429">
    <property type="component" value="Unassembled WGS sequence"/>
</dbReference>